<evidence type="ECO:0000256" key="10">
    <source>
        <dbReference type="RuleBase" id="RU364125"/>
    </source>
</evidence>
<evidence type="ECO:0000256" key="3">
    <source>
        <dbReference type="ARBA" id="ARBA00008281"/>
    </source>
</evidence>
<evidence type="ECO:0000256" key="6">
    <source>
        <dbReference type="ARBA" id="ARBA00022692"/>
    </source>
</evidence>
<dbReference type="PANTHER" id="PTHR35091:SF2">
    <property type="entry name" value="FLAGELLAR PROTEIN FLIL"/>
    <property type="match status" value="1"/>
</dbReference>
<comment type="similarity">
    <text evidence="3 10">Belongs to the FliL family.</text>
</comment>
<keyword evidence="12" id="KW-1185">Reference proteome</keyword>
<dbReference type="GO" id="GO:0071978">
    <property type="term" value="P:bacterial-type flagellum-dependent swarming motility"/>
    <property type="evidence" value="ECO:0007669"/>
    <property type="project" value="TreeGrafter"/>
</dbReference>
<keyword evidence="4 10" id="KW-1003">Cell membrane</keyword>
<evidence type="ECO:0000256" key="2">
    <source>
        <dbReference type="ARBA" id="ARBA00004162"/>
    </source>
</evidence>
<keyword evidence="11" id="KW-0282">Flagellum</keyword>
<evidence type="ECO:0000256" key="7">
    <source>
        <dbReference type="ARBA" id="ARBA00022779"/>
    </source>
</evidence>
<keyword evidence="11" id="KW-0966">Cell projection</keyword>
<sequence length="159" mass="17744">MSENKNKKEGKSSKPLLITLIILLIIALAGGGIFAGMYFSSKGSAKANSKAEIVIEEATYALDDFLVNLTDADSKRYVKAKVFISYNKNNQDLEKELLLDRTKPILRDAALTILRSKKVADFATIQSTEAVKKELKEKMNSRLTKGKIIEVYFPELIIQ</sequence>
<evidence type="ECO:0000313" key="12">
    <source>
        <dbReference type="Proteomes" id="UP000184080"/>
    </source>
</evidence>
<comment type="function">
    <text evidence="1 10">Controls the rotational direction of flagella during chemotaxis.</text>
</comment>
<accession>A0A1M6CG04</accession>
<dbReference type="InterPro" id="IPR005503">
    <property type="entry name" value="FliL"/>
</dbReference>
<dbReference type="Proteomes" id="UP000184080">
    <property type="component" value="Unassembled WGS sequence"/>
</dbReference>
<dbReference type="STRING" id="1121298.SAMN05444401_1110"/>
<dbReference type="EMBL" id="FQZO01000001">
    <property type="protein sequence ID" value="SHI59916.1"/>
    <property type="molecule type" value="Genomic_DNA"/>
</dbReference>
<evidence type="ECO:0000256" key="8">
    <source>
        <dbReference type="ARBA" id="ARBA00022989"/>
    </source>
</evidence>
<organism evidence="11 12">
    <name type="scientific">Clostridium amylolyticum</name>
    <dbReference type="NCBI Taxonomy" id="1121298"/>
    <lineage>
        <taxon>Bacteria</taxon>
        <taxon>Bacillati</taxon>
        <taxon>Bacillota</taxon>
        <taxon>Clostridia</taxon>
        <taxon>Eubacteriales</taxon>
        <taxon>Clostridiaceae</taxon>
        <taxon>Clostridium</taxon>
    </lineage>
</organism>
<feature type="transmembrane region" description="Helical" evidence="10">
    <location>
        <begin position="16"/>
        <end position="39"/>
    </location>
</feature>
<dbReference type="Pfam" id="PF03748">
    <property type="entry name" value="FliL"/>
    <property type="match status" value="1"/>
</dbReference>
<proteinExistence type="inferred from homology"/>
<keyword evidence="9 10" id="KW-0472">Membrane</keyword>
<dbReference type="PANTHER" id="PTHR35091">
    <property type="entry name" value="FLAGELLAR PROTEIN FLIL"/>
    <property type="match status" value="1"/>
</dbReference>
<keyword evidence="6 10" id="KW-0812">Transmembrane</keyword>
<evidence type="ECO:0000256" key="9">
    <source>
        <dbReference type="ARBA" id="ARBA00023136"/>
    </source>
</evidence>
<protein>
    <recommendedName>
        <fullName evidence="10">Flagellar protein FliL</fullName>
    </recommendedName>
</protein>
<dbReference type="GO" id="GO:0005886">
    <property type="term" value="C:plasma membrane"/>
    <property type="evidence" value="ECO:0007669"/>
    <property type="project" value="UniProtKB-SubCell"/>
</dbReference>
<keyword evidence="11" id="KW-0969">Cilium</keyword>
<dbReference type="GO" id="GO:0009425">
    <property type="term" value="C:bacterial-type flagellum basal body"/>
    <property type="evidence" value="ECO:0007669"/>
    <property type="project" value="InterPro"/>
</dbReference>
<comment type="subcellular location">
    <subcellularLocation>
        <location evidence="2">Cell membrane</location>
        <topology evidence="2">Single-pass membrane protein</topology>
    </subcellularLocation>
</comment>
<dbReference type="GO" id="GO:0006935">
    <property type="term" value="P:chemotaxis"/>
    <property type="evidence" value="ECO:0007669"/>
    <property type="project" value="UniProtKB-KW"/>
</dbReference>
<keyword evidence="8 10" id="KW-1133">Transmembrane helix</keyword>
<keyword evidence="7 10" id="KW-0283">Flagellar rotation</keyword>
<evidence type="ECO:0000256" key="4">
    <source>
        <dbReference type="ARBA" id="ARBA00022475"/>
    </source>
</evidence>
<gene>
    <name evidence="11" type="ORF">SAMN05444401_1110</name>
</gene>
<evidence type="ECO:0000313" key="11">
    <source>
        <dbReference type="EMBL" id="SHI59916.1"/>
    </source>
</evidence>
<evidence type="ECO:0000256" key="1">
    <source>
        <dbReference type="ARBA" id="ARBA00002254"/>
    </source>
</evidence>
<dbReference type="OrthoDB" id="166089at2"/>
<dbReference type="AlphaFoldDB" id="A0A1M6CG04"/>
<dbReference type="RefSeq" id="WP_073004402.1">
    <property type="nucleotide sequence ID" value="NZ_FQZO01000001.1"/>
</dbReference>
<evidence type="ECO:0000256" key="5">
    <source>
        <dbReference type="ARBA" id="ARBA00022500"/>
    </source>
</evidence>
<name>A0A1M6CG04_9CLOT</name>
<keyword evidence="5 10" id="KW-0145">Chemotaxis</keyword>
<reference evidence="11 12" key="1">
    <citation type="submission" date="2016-11" db="EMBL/GenBank/DDBJ databases">
        <authorList>
            <person name="Jaros S."/>
            <person name="Januszkiewicz K."/>
            <person name="Wedrychowicz H."/>
        </authorList>
    </citation>
    <scope>NUCLEOTIDE SEQUENCE [LARGE SCALE GENOMIC DNA]</scope>
    <source>
        <strain evidence="11 12">DSM 21864</strain>
    </source>
</reference>